<feature type="domain" description="AP-5 complex subunit zeta-1 ARM repeats" evidence="1">
    <location>
        <begin position="27"/>
        <end position="151"/>
    </location>
</feature>
<organism evidence="3 4">
    <name type="scientific">Saponaria officinalis</name>
    <name type="common">Common soapwort</name>
    <name type="synonym">Lychnis saponaria</name>
    <dbReference type="NCBI Taxonomy" id="3572"/>
    <lineage>
        <taxon>Eukaryota</taxon>
        <taxon>Viridiplantae</taxon>
        <taxon>Streptophyta</taxon>
        <taxon>Embryophyta</taxon>
        <taxon>Tracheophyta</taxon>
        <taxon>Spermatophyta</taxon>
        <taxon>Magnoliopsida</taxon>
        <taxon>eudicotyledons</taxon>
        <taxon>Gunneridae</taxon>
        <taxon>Pentapetalae</taxon>
        <taxon>Caryophyllales</taxon>
        <taxon>Caryophyllaceae</taxon>
        <taxon>Caryophylleae</taxon>
        <taxon>Saponaria</taxon>
    </lineage>
</organism>
<dbReference type="PANTHER" id="PTHR47885:SF1">
    <property type="entry name" value="AP-5 COMPLEX SUBUNIT ZETA-1"/>
    <property type="match status" value="1"/>
</dbReference>
<dbReference type="PANTHER" id="PTHR47885">
    <property type="entry name" value="AP-5 COMPLEX SUBUNIT ZETA-1"/>
    <property type="match status" value="1"/>
</dbReference>
<gene>
    <name evidence="3" type="ORF">RND81_12G201300</name>
</gene>
<dbReference type="Pfam" id="PF25154">
    <property type="entry name" value="TPR_AP5Z1_C"/>
    <property type="match status" value="1"/>
</dbReference>
<accession>A0AAW1HD17</accession>
<evidence type="ECO:0000259" key="1">
    <source>
        <dbReference type="Pfam" id="PF14764"/>
    </source>
</evidence>
<comment type="caution">
    <text evidence="3">The sequence shown here is derived from an EMBL/GenBank/DDBJ whole genome shotgun (WGS) entry which is preliminary data.</text>
</comment>
<dbReference type="EMBL" id="JBDFQZ010000012">
    <property type="protein sequence ID" value="KAK9673957.1"/>
    <property type="molecule type" value="Genomic_DNA"/>
</dbReference>
<sequence>MAEDGNNWDYHLRTLSASARDAAPPAADPSLLHSVKKLCELCKVEKSDDLIARVYPSINRLFQRSVASIPQSQSSHGLLLIAILQFFLDFGENVLHDADPSLRTFFRSCLSRDFADPVIAEATVEFLTVNRKKLQTSFPMVLPQFFPLLFKLIAWNGEKLEKSFLKIFPALVAPGSFLPLFPAIVDFPVLVVALEKVEKGSGSLVGSSIASIKSSRAPEMLLALMDEAYTGSTVADGEGDSESEDSSAIDVADPAFLDLLKDENDGIAERHWSSPGVAAAVQAATNGPQSDRLKQSFKIAPHLLDVYFAIALRDVNDSLICALIPMLMSRNASVFPEKIYSYEVRKRLLEFMLASFQRSPDFIALLKKPIMDRLGEAYDSQEKTELALQLCWAIGEHGGGGESHKDAARELFESLELLLYENLSSSRLGLRQESSLGFVKAAQSRLLCFVVTAIAKLATYHREFLPRAHVSLSKVARSRLSDARVWTRARDCLGLLNEPAICMSVLGSSRQSKGGKPYPGTVNWSDGGTKMIAHIPFYILAGQSGPPFHDFAFSDILPGTDERRQTQHPKEAM</sequence>
<evidence type="ECO:0000259" key="2">
    <source>
        <dbReference type="Pfam" id="PF25154"/>
    </source>
</evidence>
<feature type="domain" description="AP-5 complex subunit zeta-1 C-terminal TPR" evidence="2">
    <location>
        <begin position="287"/>
        <end position="511"/>
    </location>
</feature>
<dbReference type="InterPro" id="IPR056856">
    <property type="entry name" value="TPR_AP5Z1_C"/>
</dbReference>
<name>A0AAW1HD17_SAPOF</name>
<evidence type="ECO:0008006" key="5">
    <source>
        <dbReference type="Google" id="ProtNLM"/>
    </source>
</evidence>
<dbReference type="SUPFAM" id="SSF48371">
    <property type="entry name" value="ARM repeat"/>
    <property type="match status" value="1"/>
</dbReference>
<evidence type="ECO:0000313" key="4">
    <source>
        <dbReference type="Proteomes" id="UP001443914"/>
    </source>
</evidence>
<reference evidence="3" key="1">
    <citation type="submission" date="2024-03" db="EMBL/GenBank/DDBJ databases">
        <title>WGS assembly of Saponaria officinalis var. Norfolk2.</title>
        <authorList>
            <person name="Jenkins J."/>
            <person name="Shu S."/>
            <person name="Grimwood J."/>
            <person name="Barry K."/>
            <person name="Goodstein D."/>
            <person name="Schmutz J."/>
            <person name="Leebens-Mack J."/>
            <person name="Osbourn A."/>
        </authorList>
    </citation>
    <scope>NUCLEOTIDE SEQUENCE [LARGE SCALE GENOMIC DNA]</scope>
    <source>
        <strain evidence="3">JIC</strain>
    </source>
</reference>
<keyword evidence="4" id="KW-1185">Reference proteome</keyword>
<dbReference type="InterPro" id="IPR016024">
    <property type="entry name" value="ARM-type_fold"/>
</dbReference>
<dbReference type="Proteomes" id="UP001443914">
    <property type="component" value="Unassembled WGS sequence"/>
</dbReference>
<protein>
    <recommendedName>
        <fullName evidence="5">AP-5 complex subunit zeta-1</fullName>
    </recommendedName>
</protein>
<dbReference type="AlphaFoldDB" id="A0AAW1HD17"/>
<proteinExistence type="predicted"/>
<dbReference type="InterPro" id="IPR055450">
    <property type="entry name" value="AP5Z1_ARM"/>
</dbReference>
<evidence type="ECO:0000313" key="3">
    <source>
        <dbReference type="EMBL" id="KAK9673957.1"/>
    </source>
</evidence>
<dbReference type="Pfam" id="PF14764">
    <property type="entry name" value="SPG48"/>
    <property type="match status" value="1"/>
</dbReference>